<sequence>MYLGAIIVIIAAGCVFEIFEGASERRRNQRNAEMLNFPGLGS</sequence>
<keyword evidence="2" id="KW-1185">Reference proteome</keyword>
<name>A0A1G7HDC4_9RHOB</name>
<accession>A0A1G7HDC4</accession>
<dbReference type="AlphaFoldDB" id="A0A1G7HDC4"/>
<evidence type="ECO:0000313" key="2">
    <source>
        <dbReference type="Proteomes" id="UP000198994"/>
    </source>
</evidence>
<reference evidence="2" key="1">
    <citation type="submission" date="2016-10" db="EMBL/GenBank/DDBJ databases">
        <authorList>
            <person name="Varghese N."/>
            <person name="Submissions S."/>
        </authorList>
    </citation>
    <scope>NUCLEOTIDE SEQUENCE [LARGE SCALE GENOMIC DNA]</scope>
    <source>
        <strain evidence="2">DSM 10146</strain>
    </source>
</reference>
<protein>
    <submittedName>
        <fullName evidence="1">Uncharacterized protein</fullName>
    </submittedName>
</protein>
<organism evidence="1 2">
    <name type="scientific">Salipiger thiooxidans</name>
    <dbReference type="NCBI Taxonomy" id="282683"/>
    <lineage>
        <taxon>Bacteria</taxon>
        <taxon>Pseudomonadati</taxon>
        <taxon>Pseudomonadota</taxon>
        <taxon>Alphaproteobacteria</taxon>
        <taxon>Rhodobacterales</taxon>
        <taxon>Roseobacteraceae</taxon>
        <taxon>Salipiger</taxon>
    </lineage>
</organism>
<gene>
    <name evidence="1" type="ORF">SAMN04488105_110231</name>
</gene>
<evidence type="ECO:0000313" key="1">
    <source>
        <dbReference type="EMBL" id="SDE98378.1"/>
    </source>
</evidence>
<dbReference type="RefSeq" id="WP_278184703.1">
    <property type="nucleotide sequence ID" value="NZ_FNAV01000010.1"/>
</dbReference>
<proteinExistence type="predicted"/>
<dbReference type="EMBL" id="FNAV01000010">
    <property type="protein sequence ID" value="SDE98378.1"/>
    <property type="molecule type" value="Genomic_DNA"/>
</dbReference>
<dbReference type="Proteomes" id="UP000198994">
    <property type="component" value="Unassembled WGS sequence"/>
</dbReference>